<dbReference type="OrthoDB" id="788362at2"/>
<proteinExistence type="predicted"/>
<name>A0A495RQY0_9FLAO</name>
<evidence type="ECO:0000313" key="2">
    <source>
        <dbReference type="Proteomes" id="UP000280091"/>
    </source>
</evidence>
<gene>
    <name evidence="1" type="ORF">BC952_3073</name>
</gene>
<sequence>MKLLYFTLLFIFTNIFYTTAQKISVNIGLDTLSLERSKIVKLWSDYLKSNPDEINNNPNWCENDRIKYKSYDLLKSEGFLSPSLYYFQLNNKILSISKTENDYIIKSAFYDSETFDIYAITNVVATKINDIFYLTNYQPKLIKDWQTRTVGNIIYHFYSDYQFSEEKAAQANAYLNKICSVFELKPEIINYFICRDCEDIFRVKGFDYVLSMGNATECGFFDKYNNIIYATAFAGENHQHEITHFINNYFPNANELLLTGLSAYWGEENAHKGKPLLYSVKRVNEYLKNHPEIDLNKPNEFWKLDEETNPQYVTGAIICDIAFEKGGISTLKRFLNKSKSDEEFLLFIEKELKVKKGDLNKIIRQRIEKISKENKFDTVKLKATQ</sequence>
<evidence type="ECO:0000313" key="1">
    <source>
        <dbReference type="EMBL" id="RKS89644.1"/>
    </source>
</evidence>
<protein>
    <submittedName>
        <fullName evidence="1">Uncharacterized protein</fullName>
    </submittedName>
</protein>
<accession>A0A495RQY0</accession>
<keyword evidence="2" id="KW-1185">Reference proteome</keyword>
<dbReference type="EMBL" id="RBXA01000007">
    <property type="protein sequence ID" value="RKS89644.1"/>
    <property type="molecule type" value="Genomic_DNA"/>
</dbReference>
<comment type="caution">
    <text evidence="1">The sequence shown here is derived from an EMBL/GenBank/DDBJ whole genome shotgun (WGS) entry which is preliminary data.</text>
</comment>
<reference evidence="1 2" key="1">
    <citation type="submission" date="2018-10" db="EMBL/GenBank/DDBJ databases">
        <title>Genomic Encyclopedia of Archaeal and Bacterial Type Strains, Phase II (KMG-II): from individual species to whole genera.</title>
        <authorList>
            <person name="Goeker M."/>
        </authorList>
    </citation>
    <scope>NUCLEOTIDE SEQUENCE [LARGE SCALE GENOMIC DNA]</scope>
    <source>
        <strain evidence="1 2">DSM 15094</strain>
    </source>
</reference>
<organism evidence="1 2">
    <name type="scientific">Flavobacterium limicola</name>
    <dbReference type="NCBI Taxonomy" id="180441"/>
    <lineage>
        <taxon>Bacteria</taxon>
        <taxon>Pseudomonadati</taxon>
        <taxon>Bacteroidota</taxon>
        <taxon>Flavobacteriia</taxon>
        <taxon>Flavobacteriales</taxon>
        <taxon>Flavobacteriaceae</taxon>
        <taxon>Flavobacterium</taxon>
    </lineage>
</organism>
<dbReference type="RefSeq" id="WP_121366306.1">
    <property type="nucleotide sequence ID" value="NZ_RBXA01000007.1"/>
</dbReference>
<dbReference type="AlphaFoldDB" id="A0A495RQY0"/>
<dbReference type="Proteomes" id="UP000280091">
    <property type="component" value="Unassembled WGS sequence"/>
</dbReference>